<evidence type="ECO:0000259" key="2">
    <source>
        <dbReference type="Pfam" id="PF02543"/>
    </source>
</evidence>
<dbReference type="OrthoDB" id="9780777at2"/>
<dbReference type="SUPFAM" id="SSF53067">
    <property type="entry name" value="Actin-like ATPase domain"/>
    <property type="match status" value="1"/>
</dbReference>
<dbReference type="Proteomes" id="UP000231632">
    <property type="component" value="Unassembled WGS sequence"/>
</dbReference>
<dbReference type="GO" id="GO:0016740">
    <property type="term" value="F:transferase activity"/>
    <property type="evidence" value="ECO:0007669"/>
    <property type="project" value="UniProtKB-KW"/>
</dbReference>
<evidence type="ECO:0000313" key="5">
    <source>
        <dbReference type="Proteomes" id="UP000231632"/>
    </source>
</evidence>
<reference evidence="4 5" key="1">
    <citation type="journal article" date="2017" name="Arch. Microbiol.">
        <title>Mariprofundus micogutta sp. nov., a novel iron-oxidizing zetaproteobacterium isolated from a deep-sea hydrothermal field at the Bayonnaise knoll of the Izu-Ogasawara arc, and a description of Mariprofundales ord. nov. and Zetaproteobacteria classis nov.</title>
        <authorList>
            <person name="Makita H."/>
            <person name="Tanaka E."/>
            <person name="Mitsunobu S."/>
            <person name="Miyazaki M."/>
            <person name="Nunoura T."/>
            <person name="Uematsu K."/>
            <person name="Takaki Y."/>
            <person name="Nishi S."/>
            <person name="Shimamura S."/>
            <person name="Takai K."/>
        </authorList>
    </citation>
    <scope>NUCLEOTIDE SEQUENCE [LARGE SCALE GENOMIC DNA]</scope>
    <source>
        <strain evidence="4 5">ET2</strain>
    </source>
</reference>
<sequence length="564" mass="62235">MIILGINDIAHHNTSAALLRDGEVIAAIEEERLSRVKLDNSYPHTAINEVLKITGISADEIDHVALAGLDHGDQRPALDRLYEHIAELAKEDGDIRKFYRKQQLNRYTRLLRSRPKMPEAFSKKPATVVEHHQAHAASAYFSSPFKDEKVGVISLDGSGDFSWGSVWIGEHGKMQHVEHLHALNSLALLYSAFTIFLGFKATRHEGKVLGLAAFGKPEPLYSRLMELANPDDWDHLLHAKLAKCTLRQHGDMAQNSIAELTEGLSKEDIAAGLQHFTEKLVCDKVEAYATELGVSHLALAGGIFANVKLNQYILELPGIDNIYIHPNMGDGGLAAGAALQAYADLNPGKLPIFMNNIYLGTAITEDSAEQALKEAGISYQRPVNMAKTAAELLANGKVVARACGGMEYGPRALGNRTVMAPCSDPEINDWLNKKFQRTEFMPFAPVILEDYCTDYFPAWKPEHKAARFMTLTYDAADIAKKNIPAAVHVDQTARPQVILREDNEGYYDILHEYHALTGIASVINTSFNMHEEPIVCTASDAIRAFLDAKLDALILGPFLILLPE</sequence>
<dbReference type="Pfam" id="PF16861">
    <property type="entry name" value="Carbam_trans_C"/>
    <property type="match status" value="1"/>
</dbReference>
<feature type="domain" description="Carbamoyltransferase C-terminal" evidence="3">
    <location>
        <begin position="390"/>
        <end position="560"/>
    </location>
</feature>
<dbReference type="Gene3D" id="3.30.420.40">
    <property type="match status" value="2"/>
</dbReference>
<proteinExistence type="inferred from homology"/>
<dbReference type="Gene3D" id="3.90.870.20">
    <property type="entry name" value="Carbamoyltransferase, C-terminal domain"/>
    <property type="match status" value="1"/>
</dbReference>
<dbReference type="InterPro" id="IPR051338">
    <property type="entry name" value="NodU/CmcH_Carbamoyltrnsfr"/>
</dbReference>
<evidence type="ECO:0000259" key="3">
    <source>
        <dbReference type="Pfam" id="PF16861"/>
    </source>
</evidence>
<keyword evidence="4" id="KW-0808">Transferase</keyword>
<comment type="caution">
    <text evidence="4">The sequence shown here is derived from an EMBL/GenBank/DDBJ whole genome shotgun (WGS) entry which is preliminary data.</text>
</comment>
<gene>
    <name evidence="4" type="ORF">MMIC_P1264</name>
</gene>
<name>A0A1L8CN96_9PROT</name>
<dbReference type="InterPro" id="IPR031730">
    <property type="entry name" value="Carbam_trans_C"/>
</dbReference>
<dbReference type="EMBL" id="BDFD01000009">
    <property type="protein sequence ID" value="GAV20299.1"/>
    <property type="molecule type" value="Genomic_DNA"/>
</dbReference>
<dbReference type="InterPro" id="IPR038152">
    <property type="entry name" value="Carbam_trans_C_sf"/>
</dbReference>
<feature type="domain" description="Carbamoyltransferase" evidence="2">
    <location>
        <begin position="3"/>
        <end position="339"/>
    </location>
</feature>
<dbReference type="PANTHER" id="PTHR34847">
    <property type="entry name" value="NODULATION PROTEIN U"/>
    <property type="match status" value="1"/>
</dbReference>
<accession>A0A1L8CN96</accession>
<dbReference type="AlphaFoldDB" id="A0A1L8CN96"/>
<evidence type="ECO:0000313" key="4">
    <source>
        <dbReference type="EMBL" id="GAV20299.1"/>
    </source>
</evidence>
<organism evidence="4 5">
    <name type="scientific">Mariprofundus micogutta</name>
    <dbReference type="NCBI Taxonomy" id="1921010"/>
    <lineage>
        <taxon>Bacteria</taxon>
        <taxon>Pseudomonadati</taxon>
        <taxon>Pseudomonadota</taxon>
        <taxon>Candidatius Mariprofundia</taxon>
        <taxon>Mariprofundales</taxon>
        <taxon>Mariprofundaceae</taxon>
        <taxon>Mariprofundus</taxon>
    </lineage>
</organism>
<protein>
    <submittedName>
        <fullName evidence="4">Carbamoyltransferase</fullName>
    </submittedName>
</protein>
<dbReference type="CDD" id="cd24100">
    <property type="entry name" value="ASKHA_NBD_MJ1051-like_N"/>
    <property type="match status" value="1"/>
</dbReference>
<keyword evidence="5" id="KW-1185">Reference proteome</keyword>
<dbReference type="STRING" id="1921010.MMIC_P1264"/>
<dbReference type="InterPro" id="IPR043129">
    <property type="entry name" value="ATPase_NBD"/>
</dbReference>
<dbReference type="PANTHER" id="PTHR34847:SF1">
    <property type="entry name" value="NODULATION PROTEIN U"/>
    <property type="match status" value="1"/>
</dbReference>
<dbReference type="InterPro" id="IPR003696">
    <property type="entry name" value="Carbtransf_dom"/>
</dbReference>
<dbReference type="Pfam" id="PF02543">
    <property type="entry name" value="Carbam_trans_N"/>
    <property type="match status" value="1"/>
</dbReference>
<comment type="similarity">
    <text evidence="1">Belongs to the NodU/CmcH family.</text>
</comment>
<dbReference type="RefSeq" id="WP_072659621.1">
    <property type="nucleotide sequence ID" value="NZ_BDFD01000009.1"/>
</dbReference>
<evidence type="ECO:0000256" key="1">
    <source>
        <dbReference type="ARBA" id="ARBA00006129"/>
    </source>
</evidence>